<dbReference type="RefSeq" id="WP_092078317.1">
    <property type="nucleotide sequence ID" value="NZ_FNAQ01000008.1"/>
</dbReference>
<dbReference type="Gene3D" id="1.10.12.10">
    <property type="entry name" value="Lyase 2-enoyl-coa Hydratase, Chain A, domain 2"/>
    <property type="match status" value="1"/>
</dbReference>
<name>A0A1G7C0F8_9BACT</name>
<gene>
    <name evidence="4" type="ORF">SAMN05661003_10824</name>
</gene>
<reference evidence="5" key="1">
    <citation type="submission" date="2016-10" db="EMBL/GenBank/DDBJ databases">
        <authorList>
            <person name="Varghese N."/>
            <person name="Submissions S."/>
        </authorList>
    </citation>
    <scope>NUCLEOTIDE SEQUENCE [LARGE SCALE GENOMIC DNA]</scope>
    <source>
        <strain evidence="5">DSM 8987</strain>
    </source>
</reference>
<organism evidence="4 5">
    <name type="scientific">Desulfuromonas thiophila</name>
    <dbReference type="NCBI Taxonomy" id="57664"/>
    <lineage>
        <taxon>Bacteria</taxon>
        <taxon>Pseudomonadati</taxon>
        <taxon>Thermodesulfobacteriota</taxon>
        <taxon>Desulfuromonadia</taxon>
        <taxon>Desulfuromonadales</taxon>
        <taxon>Desulfuromonadaceae</taxon>
        <taxon>Desulfuromonas</taxon>
    </lineage>
</organism>
<dbReference type="InterPro" id="IPR018376">
    <property type="entry name" value="Enoyl-CoA_hyd/isom_CS"/>
</dbReference>
<keyword evidence="5" id="KW-1185">Reference proteome</keyword>
<sequence length="263" mass="28767">MSYQNLLLDRTADGISRITLNRPQQHNSLCPATLEELDQAFSTLGQCRQTRVIVLTGAGDKAFAAGGDVARMRQASPLQARAIALLAARLFERIETLPKVVLAAINGYALGGGCELALACDLRLAADHAQLGQPEINLGIFPGWGGTQRLPRLIGVSRAKRLMFTGERVSAQEALNIGLVDEVVPSAQLLDRTEELARQLADKPQTALAFIKQAVHNGMEMDRDRAIRYEAELFGLCFSHPDRAEGMAAFFDKRPPCWQTEDD</sequence>
<dbReference type="FunFam" id="3.90.226.10:FF:000009">
    <property type="entry name" value="Carnitinyl-CoA dehydratase"/>
    <property type="match status" value="1"/>
</dbReference>
<dbReference type="InterPro" id="IPR029045">
    <property type="entry name" value="ClpP/crotonase-like_dom_sf"/>
</dbReference>
<dbReference type="AlphaFoldDB" id="A0A1G7C0F8"/>
<evidence type="ECO:0000256" key="3">
    <source>
        <dbReference type="RuleBase" id="RU003707"/>
    </source>
</evidence>
<dbReference type="PANTHER" id="PTHR11941:SF54">
    <property type="entry name" value="ENOYL-COA HYDRATASE, MITOCHONDRIAL"/>
    <property type="match status" value="1"/>
</dbReference>
<dbReference type="Pfam" id="PF00378">
    <property type="entry name" value="ECH_1"/>
    <property type="match status" value="1"/>
</dbReference>
<evidence type="ECO:0000313" key="4">
    <source>
        <dbReference type="EMBL" id="SDE32801.1"/>
    </source>
</evidence>
<dbReference type="SUPFAM" id="SSF52096">
    <property type="entry name" value="ClpP/crotonase"/>
    <property type="match status" value="1"/>
</dbReference>
<protein>
    <submittedName>
        <fullName evidence="4">Enoyl-CoA hydratase</fullName>
    </submittedName>
</protein>
<keyword evidence="2" id="KW-0456">Lyase</keyword>
<evidence type="ECO:0000313" key="5">
    <source>
        <dbReference type="Proteomes" id="UP000243205"/>
    </source>
</evidence>
<dbReference type="GO" id="GO:0016836">
    <property type="term" value="F:hydro-lyase activity"/>
    <property type="evidence" value="ECO:0007669"/>
    <property type="project" value="UniProtKB-ARBA"/>
</dbReference>
<dbReference type="InterPro" id="IPR001753">
    <property type="entry name" value="Enoyl-CoA_hydra/iso"/>
</dbReference>
<dbReference type="FunFam" id="1.10.12.10:FF:000001">
    <property type="entry name" value="Probable enoyl-CoA hydratase, mitochondrial"/>
    <property type="match status" value="1"/>
</dbReference>
<dbReference type="OrthoDB" id="5365311at2"/>
<comment type="similarity">
    <text evidence="1 3">Belongs to the enoyl-CoA hydratase/isomerase family.</text>
</comment>
<dbReference type="STRING" id="57664.SAMN05661003_10824"/>
<proteinExistence type="inferred from homology"/>
<accession>A0A1G7C0F8</accession>
<dbReference type="PANTHER" id="PTHR11941">
    <property type="entry name" value="ENOYL-COA HYDRATASE-RELATED"/>
    <property type="match status" value="1"/>
</dbReference>
<dbReference type="CDD" id="cd06558">
    <property type="entry name" value="crotonase-like"/>
    <property type="match status" value="1"/>
</dbReference>
<dbReference type="InterPro" id="IPR014748">
    <property type="entry name" value="Enoyl-CoA_hydra_C"/>
</dbReference>
<dbReference type="GO" id="GO:0006635">
    <property type="term" value="P:fatty acid beta-oxidation"/>
    <property type="evidence" value="ECO:0007669"/>
    <property type="project" value="TreeGrafter"/>
</dbReference>
<evidence type="ECO:0000256" key="1">
    <source>
        <dbReference type="ARBA" id="ARBA00005254"/>
    </source>
</evidence>
<dbReference type="EMBL" id="FNAQ01000008">
    <property type="protein sequence ID" value="SDE32801.1"/>
    <property type="molecule type" value="Genomic_DNA"/>
</dbReference>
<evidence type="ECO:0000256" key="2">
    <source>
        <dbReference type="ARBA" id="ARBA00023239"/>
    </source>
</evidence>
<dbReference type="PROSITE" id="PS00166">
    <property type="entry name" value="ENOYL_COA_HYDRATASE"/>
    <property type="match status" value="1"/>
</dbReference>
<dbReference type="Gene3D" id="3.90.226.10">
    <property type="entry name" value="2-enoyl-CoA Hydratase, Chain A, domain 1"/>
    <property type="match status" value="1"/>
</dbReference>
<dbReference type="Proteomes" id="UP000243205">
    <property type="component" value="Unassembled WGS sequence"/>
</dbReference>